<evidence type="ECO:0000256" key="8">
    <source>
        <dbReference type="SAM" id="Phobius"/>
    </source>
</evidence>
<dbReference type="Proteomes" id="UP000033166">
    <property type="component" value="Chromosome I"/>
</dbReference>
<feature type="transmembrane region" description="Helical" evidence="8">
    <location>
        <begin position="273"/>
        <end position="290"/>
    </location>
</feature>
<dbReference type="GO" id="GO:0016747">
    <property type="term" value="F:acyltransferase activity, transferring groups other than amino-acyl groups"/>
    <property type="evidence" value="ECO:0007669"/>
    <property type="project" value="InterPro"/>
</dbReference>
<dbReference type="AlphaFoldDB" id="A0A0D6DTT5"/>
<organism evidence="10 11">
    <name type="scientific">Pseudolactococcus piscium MKFS47</name>
    <dbReference type="NCBI Taxonomy" id="297352"/>
    <lineage>
        <taxon>Bacteria</taxon>
        <taxon>Bacillati</taxon>
        <taxon>Bacillota</taxon>
        <taxon>Bacilli</taxon>
        <taxon>Lactobacillales</taxon>
        <taxon>Streptococcaceae</taxon>
        <taxon>Pseudolactococcus</taxon>
    </lineage>
</organism>
<feature type="transmembrane region" description="Helical" evidence="8">
    <location>
        <begin position="243"/>
        <end position="261"/>
    </location>
</feature>
<feature type="transmembrane region" description="Helical" evidence="8">
    <location>
        <begin position="302"/>
        <end position="323"/>
    </location>
</feature>
<dbReference type="PANTHER" id="PTHR23028:SF53">
    <property type="entry name" value="ACYL_TRANSF_3 DOMAIN-CONTAINING PROTEIN"/>
    <property type="match status" value="1"/>
</dbReference>
<dbReference type="PANTHER" id="PTHR23028">
    <property type="entry name" value="ACETYLTRANSFERASE"/>
    <property type="match status" value="1"/>
</dbReference>
<feature type="transmembrane region" description="Helical" evidence="8">
    <location>
        <begin position="140"/>
        <end position="157"/>
    </location>
</feature>
<evidence type="ECO:0000256" key="2">
    <source>
        <dbReference type="ARBA" id="ARBA00022475"/>
    </source>
</evidence>
<evidence type="ECO:0000256" key="3">
    <source>
        <dbReference type="ARBA" id="ARBA00022679"/>
    </source>
</evidence>
<keyword evidence="4 8" id="KW-0812">Transmembrane</keyword>
<dbReference type="InterPro" id="IPR036514">
    <property type="entry name" value="SGNH_hydro_sf"/>
</dbReference>
<feature type="transmembrane region" description="Helical" evidence="8">
    <location>
        <begin position="72"/>
        <end position="90"/>
    </location>
</feature>
<keyword evidence="2" id="KW-1003">Cell membrane</keyword>
<dbReference type="GO" id="GO:0005886">
    <property type="term" value="C:plasma membrane"/>
    <property type="evidence" value="ECO:0007669"/>
    <property type="project" value="UniProtKB-SubCell"/>
</dbReference>
<protein>
    <submittedName>
        <fullName evidence="10">Lipase</fullName>
    </submittedName>
</protein>
<comment type="subcellular location">
    <subcellularLocation>
        <location evidence="1">Cell membrane</location>
        <topology evidence="1">Multi-pass membrane protein</topology>
    </subcellularLocation>
</comment>
<evidence type="ECO:0000256" key="6">
    <source>
        <dbReference type="ARBA" id="ARBA00023136"/>
    </source>
</evidence>
<evidence type="ECO:0000256" key="7">
    <source>
        <dbReference type="ARBA" id="ARBA00023315"/>
    </source>
</evidence>
<keyword evidence="5 8" id="KW-1133">Transmembrane helix</keyword>
<feature type="transmembrane region" description="Helical" evidence="8">
    <location>
        <begin position="169"/>
        <end position="188"/>
    </location>
</feature>
<dbReference type="SUPFAM" id="SSF52266">
    <property type="entry name" value="SGNH hydrolase"/>
    <property type="match status" value="1"/>
</dbReference>
<proteinExistence type="predicted"/>
<keyword evidence="3" id="KW-0808">Transferase</keyword>
<dbReference type="InterPro" id="IPR050879">
    <property type="entry name" value="Acyltransferase_3"/>
</dbReference>
<reference evidence="11" key="1">
    <citation type="submission" date="2015-01" db="EMBL/GenBank/DDBJ databases">
        <authorList>
            <person name="Andreevskaya M."/>
        </authorList>
    </citation>
    <scope>NUCLEOTIDE SEQUENCE [LARGE SCALE GENOMIC DNA]</scope>
    <source>
        <strain evidence="11">MKFS47</strain>
    </source>
</reference>
<dbReference type="RefSeq" id="WP_050702922.1">
    <property type="nucleotide sequence ID" value="NZ_LN774769.1"/>
</dbReference>
<evidence type="ECO:0000256" key="5">
    <source>
        <dbReference type="ARBA" id="ARBA00022989"/>
    </source>
</evidence>
<dbReference type="InterPro" id="IPR002656">
    <property type="entry name" value="Acyl_transf_3_dom"/>
</dbReference>
<dbReference type="KEGG" id="lpk:LACPI_0019"/>
<evidence type="ECO:0000313" key="10">
    <source>
        <dbReference type="EMBL" id="CEN27219.1"/>
    </source>
</evidence>
<evidence type="ECO:0000259" key="9">
    <source>
        <dbReference type="Pfam" id="PF01757"/>
    </source>
</evidence>
<feature type="transmembrane region" description="Helical" evidence="8">
    <location>
        <begin position="7"/>
        <end position="24"/>
    </location>
</feature>
<evidence type="ECO:0000256" key="4">
    <source>
        <dbReference type="ARBA" id="ARBA00022692"/>
    </source>
</evidence>
<dbReference type="STRING" id="1364.LP2241_10006"/>
<dbReference type="HOGENOM" id="CLU_005679_11_3_9"/>
<sequence>MRIKWFSLVRIIGLVLVLFYHFFVKQFPGGFIGVDIFFVFSGYLITSLFFIELEKSQTFDVLKYYKRRFLRIFPPLVMMIMVVLPFSLLLPSDFRANLAKQVSAAIGFATNRFEILSGSSYEAQQTPKLFVHTWTLSLEFIFYLIWGVILLGIVLLLKHFKQKDKFLIGYTKILVLIVSLFLAVFSIIRLQLTFDPHYLSYSYFSFSTHMFPFFIGAITAVFFGIKIEPEKKVFFASYPLKKWVLGTILASGVLLFLTIFGKFESTWTIRTNLILSSLMAALLIVQFRILHERTTIDEPKGLTVLADTSYSVYLFHWPVWLIISHFISQVFIAGILSFFISLLFACLVYYGVEPYFHGKALPTFMKEKLFYAGVGALSLIGLVIAISAPKLSKIEQSINEAQISQTMTKLDKQGQLAQNLVDTGKGIFANTAWQNASLGFLSSADLQLKQTVLKDVETTSDDVLNSTQTILGDSVMVGVVPYLTTILPDADVSAEVGRNYDNIYKLFAQKVKEKTIGSYIVISAGANVTADMITDVQKIISESPKGSRIVFVTPFDGNNMGVLNQFNAQLREMTKQHPWVVIVDWAAYISPLQNELWADKIHFGGKPDVSSQYLDLVVKGLNQVSKVKGKP</sequence>
<dbReference type="EMBL" id="LN774769">
    <property type="protein sequence ID" value="CEN27219.1"/>
    <property type="molecule type" value="Genomic_DNA"/>
</dbReference>
<feature type="transmembrane region" description="Helical" evidence="8">
    <location>
        <begin position="369"/>
        <end position="388"/>
    </location>
</feature>
<feature type="domain" description="Acyltransferase 3" evidence="9">
    <location>
        <begin position="4"/>
        <end position="349"/>
    </location>
</feature>
<keyword evidence="7" id="KW-0012">Acyltransferase</keyword>
<keyword evidence="6 8" id="KW-0472">Membrane</keyword>
<name>A0A0D6DTT5_9LACT</name>
<evidence type="ECO:0000313" key="11">
    <source>
        <dbReference type="Proteomes" id="UP000033166"/>
    </source>
</evidence>
<dbReference type="Gene3D" id="3.40.50.1110">
    <property type="entry name" value="SGNH hydrolase"/>
    <property type="match status" value="1"/>
</dbReference>
<accession>A0A0D6DTT5</accession>
<gene>
    <name evidence="10" type="ORF">LACPI_0019</name>
</gene>
<feature type="transmembrane region" description="Helical" evidence="8">
    <location>
        <begin position="30"/>
        <end position="51"/>
    </location>
</feature>
<dbReference type="Pfam" id="PF01757">
    <property type="entry name" value="Acyl_transf_3"/>
    <property type="match status" value="1"/>
</dbReference>
<feature type="transmembrane region" description="Helical" evidence="8">
    <location>
        <begin position="200"/>
        <end position="223"/>
    </location>
</feature>
<feature type="transmembrane region" description="Helical" evidence="8">
    <location>
        <begin position="329"/>
        <end position="349"/>
    </location>
</feature>
<evidence type="ECO:0000256" key="1">
    <source>
        <dbReference type="ARBA" id="ARBA00004651"/>
    </source>
</evidence>
<dbReference type="GO" id="GO:0009103">
    <property type="term" value="P:lipopolysaccharide biosynthetic process"/>
    <property type="evidence" value="ECO:0007669"/>
    <property type="project" value="TreeGrafter"/>
</dbReference>